<protein>
    <submittedName>
        <fullName evidence="3">Uncharacterized protein</fullName>
    </submittedName>
</protein>
<feature type="transmembrane region" description="Helical" evidence="1">
    <location>
        <begin position="204"/>
        <end position="228"/>
    </location>
</feature>
<dbReference type="EMBL" id="JAUIRO010000005">
    <property type="protein sequence ID" value="KAK0713187.1"/>
    <property type="molecule type" value="Genomic_DNA"/>
</dbReference>
<reference evidence="3" key="1">
    <citation type="submission" date="2023-06" db="EMBL/GenBank/DDBJ databases">
        <title>Genome-scale phylogeny and comparative genomics of the fungal order Sordariales.</title>
        <authorList>
            <consortium name="Lawrence Berkeley National Laboratory"/>
            <person name="Hensen N."/>
            <person name="Bonometti L."/>
            <person name="Westerberg I."/>
            <person name="Brannstrom I.O."/>
            <person name="Guillou S."/>
            <person name="Cros-Aarteil S."/>
            <person name="Calhoun S."/>
            <person name="Haridas S."/>
            <person name="Kuo A."/>
            <person name="Mondo S."/>
            <person name="Pangilinan J."/>
            <person name="Riley R."/>
            <person name="LaButti K."/>
            <person name="Andreopoulos B."/>
            <person name="Lipzen A."/>
            <person name="Chen C."/>
            <person name="Yanf M."/>
            <person name="Daum C."/>
            <person name="Ng V."/>
            <person name="Clum A."/>
            <person name="Steindorff A."/>
            <person name="Ohm R."/>
            <person name="Martin F."/>
            <person name="Silar P."/>
            <person name="Natvig D."/>
            <person name="Lalanne C."/>
            <person name="Gautier V."/>
            <person name="Ament-velasquez S.L."/>
            <person name="Kruys A."/>
            <person name="Hutchinson M.I."/>
            <person name="Powell A.J."/>
            <person name="Barry K."/>
            <person name="Miller A.N."/>
            <person name="Grigoriev I.V."/>
            <person name="Debuchy R."/>
            <person name="Gladieux P."/>
            <person name="Thoren M.H."/>
            <person name="Johannesson H."/>
        </authorList>
    </citation>
    <scope>NUCLEOTIDE SEQUENCE</scope>
    <source>
        <strain evidence="3">SMH2392-1A</strain>
    </source>
</reference>
<evidence type="ECO:0000256" key="1">
    <source>
        <dbReference type="SAM" id="Phobius"/>
    </source>
</evidence>
<name>A0AA40AC58_9PEZI</name>
<evidence type="ECO:0000313" key="4">
    <source>
        <dbReference type="Proteomes" id="UP001172101"/>
    </source>
</evidence>
<proteinExistence type="predicted"/>
<evidence type="ECO:0000256" key="2">
    <source>
        <dbReference type="SAM" id="SignalP"/>
    </source>
</evidence>
<feature type="chain" id="PRO_5041452563" evidence="2">
    <location>
        <begin position="26"/>
        <end position="256"/>
    </location>
</feature>
<evidence type="ECO:0000313" key="3">
    <source>
        <dbReference type="EMBL" id="KAK0713187.1"/>
    </source>
</evidence>
<sequence length="256" mass="28079">MAARLTHKTFTIVVAAALLASSSSPRHFLTRAYHFNYGVSFRHPCLKEASTSGRAAVPFTPLLVEPPTLVYAEAVAALIVRVQAGAWPGRTALQDLHTQRLELRGNLSCPADLFDDFPATLAVCAPVVASETEKYSSIKTEKFKLQPTSGNTSLPYTSTLNVRDIEAQKRKAAVAMFISHPQTPGDRSQITLFGPSEYRRYGSFSVVVVVVVVVIVVAVVVVVFLSAFDELSVSFYHQYWNCHLCNRLAAINKCCE</sequence>
<comment type="caution">
    <text evidence="3">The sequence shown here is derived from an EMBL/GenBank/DDBJ whole genome shotgun (WGS) entry which is preliminary data.</text>
</comment>
<keyword evidence="4" id="KW-1185">Reference proteome</keyword>
<keyword evidence="1" id="KW-0812">Transmembrane</keyword>
<keyword evidence="2" id="KW-0732">Signal</keyword>
<dbReference type="RefSeq" id="XP_060294510.1">
    <property type="nucleotide sequence ID" value="XM_060445660.1"/>
</dbReference>
<dbReference type="AlphaFoldDB" id="A0AA40AC58"/>
<accession>A0AA40AC58</accession>
<feature type="signal peptide" evidence="2">
    <location>
        <begin position="1"/>
        <end position="25"/>
    </location>
</feature>
<dbReference type="Proteomes" id="UP001172101">
    <property type="component" value="Unassembled WGS sequence"/>
</dbReference>
<dbReference type="GeneID" id="85328930"/>
<gene>
    <name evidence="3" type="ORF">B0T26DRAFT_753326</name>
</gene>
<organism evidence="3 4">
    <name type="scientific">Lasiosphaeria miniovina</name>
    <dbReference type="NCBI Taxonomy" id="1954250"/>
    <lineage>
        <taxon>Eukaryota</taxon>
        <taxon>Fungi</taxon>
        <taxon>Dikarya</taxon>
        <taxon>Ascomycota</taxon>
        <taxon>Pezizomycotina</taxon>
        <taxon>Sordariomycetes</taxon>
        <taxon>Sordariomycetidae</taxon>
        <taxon>Sordariales</taxon>
        <taxon>Lasiosphaeriaceae</taxon>
        <taxon>Lasiosphaeria</taxon>
    </lineage>
</organism>
<keyword evidence="1" id="KW-1133">Transmembrane helix</keyword>
<keyword evidence="1" id="KW-0472">Membrane</keyword>